<organism evidence="3 4">
    <name type="scientific">Paraglaciecola aquimarina</name>
    <dbReference type="NCBI Taxonomy" id="1235557"/>
    <lineage>
        <taxon>Bacteria</taxon>
        <taxon>Pseudomonadati</taxon>
        <taxon>Pseudomonadota</taxon>
        <taxon>Gammaproteobacteria</taxon>
        <taxon>Alteromonadales</taxon>
        <taxon>Alteromonadaceae</taxon>
        <taxon>Paraglaciecola</taxon>
    </lineage>
</organism>
<evidence type="ECO:0000259" key="2">
    <source>
        <dbReference type="Pfam" id="PF02120"/>
    </source>
</evidence>
<sequence length="419" mass="46763">MNYRPRQAIHRPSNKRPSTSIVKEDAAKPMTKIFSQLGEAAKKVLQLNKEPLAPGPQHIQKNEDAGKSTLLKQDSQLTLKELANQLLERVISSPLEKSVITPKLLTSTPQQVGLIQQMLRVAQAKAETLNVGMQNIEQALTDPELVKQGTDPNHKQLVEQLLQQTKTTLPQGKESDAQQIKQLLTSPAINLTPSQLVSATTNQGFISGLVAMLQMSLSARLTRAQTSRDDHVARALNAILPQSAKAKSALTGKGLNEFLQLEQKHQLAREIGRLFAGHQTNKLHNAEQLLQGQESVYYNIPALMNGTFQDVELLIKREEQQKEQNDQAASSHKTWQLTMKLTIGELGELLTKAKLRPDNLEVDFYASNQEVKIQVMNYLPLLKRKLESLGIEVSKSQCQLGKIPDSLQQRPYHVFQTKV</sequence>
<keyword evidence="3" id="KW-0282">Flagellum</keyword>
<name>A0ABU3T1Q5_9ALTE</name>
<keyword evidence="3" id="KW-0969">Cilium</keyword>
<feature type="domain" description="Flagellar hook-length control protein-like C-terminal" evidence="2">
    <location>
        <begin position="325"/>
        <end position="401"/>
    </location>
</feature>
<keyword evidence="4" id="KW-1185">Reference proteome</keyword>
<dbReference type="Proteomes" id="UP001247805">
    <property type="component" value="Unassembled WGS sequence"/>
</dbReference>
<protein>
    <submittedName>
        <fullName evidence="3">Flagellar hook-length control protein FliK</fullName>
    </submittedName>
</protein>
<dbReference type="InterPro" id="IPR038610">
    <property type="entry name" value="FliK-like_C_sf"/>
</dbReference>
<dbReference type="InterPro" id="IPR021136">
    <property type="entry name" value="Flagellar_hook_control-like_C"/>
</dbReference>
<accession>A0ABU3T1Q5</accession>
<dbReference type="Pfam" id="PF02120">
    <property type="entry name" value="Flg_hook"/>
    <property type="match status" value="1"/>
</dbReference>
<comment type="caution">
    <text evidence="3">The sequence shown here is derived from an EMBL/GenBank/DDBJ whole genome shotgun (WGS) entry which is preliminary data.</text>
</comment>
<keyword evidence="3" id="KW-0966">Cell projection</keyword>
<evidence type="ECO:0000313" key="4">
    <source>
        <dbReference type="Proteomes" id="UP001247805"/>
    </source>
</evidence>
<reference evidence="3 4" key="1">
    <citation type="submission" date="2023-10" db="EMBL/GenBank/DDBJ databases">
        <title>Glaciecola aquimarina strain GGW-M5 nov., isolated from a coastal seawater.</title>
        <authorList>
            <person name="Bayburt H."/>
            <person name="Kim J.M."/>
            <person name="Choi B.J."/>
            <person name="Jeon C.O."/>
        </authorList>
    </citation>
    <scope>NUCLEOTIDE SEQUENCE [LARGE SCALE GENOMIC DNA]</scope>
    <source>
        <strain evidence="3 4">KCTC 32108</strain>
    </source>
</reference>
<dbReference type="EMBL" id="JAWDIO010000002">
    <property type="protein sequence ID" value="MDU0356138.1"/>
    <property type="molecule type" value="Genomic_DNA"/>
</dbReference>
<evidence type="ECO:0000256" key="1">
    <source>
        <dbReference type="SAM" id="MobiDB-lite"/>
    </source>
</evidence>
<evidence type="ECO:0000313" key="3">
    <source>
        <dbReference type="EMBL" id="MDU0356138.1"/>
    </source>
</evidence>
<dbReference type="RefSeq" id="WP_316027642.1">
    <property type="nucleotide sequence ID" value="NZ_JAWDIO010000002.1"/>
</dbReference>
<proteinExistence type="predicted"/>
<dbReference type="Gene3D" id="3.30.750.140">
    <property type="match status" value="1"/>
</dbReference>
<feature type="region of interest" description="Disordered" evidence="1">
    <location>
        <begin position="1"/>
        <end position="21"/>
    </location>
</feature>
<gene>
    <name evidence="3" type="ORF">RS130_21610</name>
</gene>